<protein>
    <recommendedName>
        <fullName evidence="4">Centrosomal protein 78</fullName>
    </recommendedName>
</protein>
<dbReference type="Proteomes" id="UP000694383">
    <property type="component" value="Unplaced"/>
</dbReference>
<dbReference type="GO" id="GO:0036064">
    <property type="term" value="C:ciliary basal body"/>
    <property type="evidence" value="ECO:0007669"/>
    <property type="project" value="TreeGrafter"/>
</dbReference>
<dbReference type="AlphaFoldDB" id="A0A8C7ZVN2"/>
<dbReference type="Ensembl" id="ENSOSIT00000051738.1">
    <property type="protein sequence ID" value="ENSOSIP00000049242.1"/>
    <property type="gene ID" value="ENSOSIG00000023099.1"/>
</dbReference>
<dbReference type="PRINTS" id="PR02062">
    <property type="entry name" value="CENTROSOME78"/>
</dbReference>
<accession>A0A8C7ZVN2</accession>
<sequence>MYQGMQRHGTAWAESLRYRHPQLEGMSGLRRITLNCNTLIGDKGAAALARELAEDLWIKALDLQRCGLSNEGARRLLEALKTNSFLCVLDIRSNPLVGRTILILSLYLKLQKLLLFSFSFFSAPVTSKGTSPGGRCSGESRTRIKTSLRRIEVIMLPLLHCPLLSGQFELESARLRDANRSLTEALTAARSASAPSAFSALEDEAVLQSIENSFTKFHAFLDLLKDAGLGQIASMAGIDGSDFQPFGRPQLSSTVGPHLEGAASLSTIGPRDVHTNKDADLLVRIPFSCYTLQVYCLHTFYSGLLPCSRAVALTRDSAVSVEKEPHQYIKPDFEPDSVSERSCSSQKSFGSHYFSKTFQTHPNPHESTRSGSHGYSPNSSFEHRHASRQSSVSHVGSSESVCDILSDKSESVRSFGTRNGNMVAGGLSESEIRDNIFLWERKTGI</sequence>
<dbReference type="InterPro" id="IPR026212">
    <property type="entry name" value="Cep78"/>
</dbReference>
<feature type="region of interest" description="Disordered" evidence="1">
    <location>
        <begin position="360"/>
        <end position="394"/>
    </location>
</feature>
<dbReference type="SUPFAM" id="SSF52047">
    <property type="entry name" value="RNI-like"/>
    <property type="match status" value="1"/>
</dbReference>
<dbReference type="InterPro" id="IPR001611">
    <property type="entry name" value="Leu-rich_rpt"/>
</dbReference>
<dbReference type="Pfam" id="PF13516">
    <property type="entry name" value="LRR_6"/>
    <property type="match status" value="2"/>
</dbReference>
<evidence type="ECO:0000313" key="3">
    <source>
        <dbReference type="Proteomes" id="UP000694383"/>
    </source>
</evidence>
<feature type="compositionally biased region" description="Polar residues" evidence="1">
    <location>
        <begin position="369"/>
        <end position="380"/>
    </location>
</feature>
<evidence type="ECO:0008006" key="4">
    <source>
        <dbReference type="Google" id="ProtNLM"/>
    </source>
</evidence>
<evidence type="ECO:0000313" key="2">
    <source>
        <dbReference type="Ensembl" id="ENSOSIP00000049242.1"/>
    </source>
</evidence>
<evidence type="ECO:0000256" key="1">
    <source>
        <dbReference type="SAM" id="MobiDB-lite"/>
    </source>
</evidence>
<dbReference type="Gene3D" id="3.80.10.10">
    <property type="entry name" value="Ribonuclease Inhibitor"/>
    <property type="match status" value="1"/>
</dbReference>
<organism evidence="2 3">
    <name type="scientific">Oryzias sinensis</name>
    <name type="common">Chinese medaka</name>
    <dbReference type="NCBI Taxonomy" id="183150"/>
    <lineage>
        <taxon>Eukaryota</taxon>
        <taxon>Metazoa</taxon>
        <taxon>Chordata</taxon>
        <taxon>Craniata</taxon>
        <taxon>Vertebrata</taxon>
        <taxon>Euteleostomi</taxon>
        <taxon>Actinopterygii</taxon>
        <taxon>Neopterygii</taxon>
        <taxon>Teleostei</taxon>
        <taxon>Neoteleostei</taxon>
        <taxon>Acanthomorphata</taxon>
        <taxon>Ovalentaria</taxon>
        <taxon>Atherinomorphae</taxon>
        <taxon>Beloniformes</taxon>
        <taxon>Adrianichthyidae</taxon>
        <taxon>Oryziinae</taxon>
        <taxon>Oryzias</taxon>
    </lineage>
</organism>
<dbReference type="PANTHER" id="PTHR24110">
    <property type="entry name" value="CENTROSOMAL PROTEIN OF 78 KDA"/>
    <property type="match status" value="1"/>
</dbReference>
<dbReference type="GeneTree" id="ENSGT00390000013287"/>
<dbReference type="InterPro" id="IPR032675">
    <property type="entry name" value="LRR_dom_sf"/>
</dbReference>
<reference evidence="2" key="1">
    <citation type="submission" date="2025-08" db="UniProtKB">
        <authorList>
            <consortium name="Ensembl"/>
        </authorList>
    </citation>
    <scope>IDENTIFICATION</scope>
</reference>
<reference evidence="2" key="2">
    <citation type="submission" date="2025-09" db="UniProtKB">
        <authorList>
            <consortium name="Ensembl"/>
        </authorList>
    </citation>
    <scope>IDENTIFICATION</scope>
</reference>
<proteinExistence type="predicted"/>
<dbReference type="SMART" id="SM00368">
    <property type="entry name" value="LRR_RI"/>
    <property type="match status" value="2"/>
</dbReference>
<dbReference type="PANTHER" id="PTHR24110:SF3">
    <property type="entry name" value="CENTROSOMAL PROTEIN OF 78 KDA"/>
    <property type="match status" value="1"/>
</dbReference>
<dbReference type="GO" id="GO:0005813">
    <property type="term" value="C:centrosome"/>
    <property type="evidence" value="ECO:0007669"/>
    <property type="project" value="TreeGrafter"/>
</dbReference>
<dbReference type="GO" id="GO:0044782">
    <property type="term" value="P:cilium organization"/>
    <property type="evidence" value="ECO:0007669"/>
    <property type="project" value="TreeGrafter"/>
</dbReference>
<name>A0A8C7ZVN2_9TELE</name>
<keyword evidence="3" id="KW-1185">Reference proteome</keyword>